<feature type="binding site" evidence="8">
    <location>
        <position position="506"/>
    </location>
    <ligand>
        <name>Ca(2+)</name>
        <dbReference type="ChEBI" id="CHEBI:29108"/>
    </ligand>
</feature>
<dbReference type="InterPro" id="IPR038765">
    <property type="entry name" value="Papain-like_cys_pep_sf"/>
</dbReference>
<evidence type="ECO:0000256" key="2">
    <source>
        <dbReference type="ARBA" id="ARBA00022679"/>
    </source>
</evidence>
<keyword evidence="5" id="KW-0012">Acyltransferase</keyword>
<dbReference type="InterPro" id="IPR013783">
    <property type="entry name" value="Ig-like_fold"/>
</dbReference>
<keyword evidence="3 8" id="KW-0479">Metal-binding</keyword>
<dbReference type="VEuPathDB" id="VectorBase:CSON008779"/>
<proteinExistence type="inferred from homology"/>
<dbReference type="PANTHER" id="PTHR11590:SF69">
    <property type="entry name" value="RE08173P"/>
    <property type="match status" value="1"/>
</dbReference>
<dbReference type="FunFam" id="3.90.260.10:FF:000001">
    <property type="entry name" value="Protein-glutamine gamma-glutamyltransferase 2"/>
    <property type="match status" value="1"/>
</dbReference>
<dbReference type="InterPro" id="IPR001102">
    <property type="entry name" value="Transglutaminase_N"/>
</dbReference>
<dbReference type="Gene3D" id="2.60.40.10">
    <property type="entry name" value="Immunoglobulins"/>
    <property type="match status" value="3"/>
</dbReference>
<dbReference type="Pfam" id="PF01841">
    <property type="entry name" value="Transglut_core"/>
    <property type="match status" value="1"/>
</dbReference>
<comment type="cofactor">
    <cofactor evidence="8">
        <name>Ca(2+)</name>
        <dbReference type="ChEBI" id="CHEBI:29108"/>
    </cofactor>
    <text evidence="8">Binds 1 Ca(2+) ion per subunit.</text>
</comment>
<protein>
    <recommendedName>
        <fullName evidence="6">protein-glutamine gamma-glutamyltransferase</fullName>
        <ecNumber evidence="6">2.3.2.13</ecNumber>
    </recommendedName>
</protein>
<name>A0A336MX03_CULSO</name>
<keyword evidence="4 8" id="KW-0106">Calcium</keyword>
<sequence length="820" mass="92756">MGNQISSCKNQKISRCCTESSDDETSASDSDACCECSNSCFNCRKLNRKSNVEVTTRIEKGELNGEETAEVREVSQSLRTSPSRAPSVEIIDAPAPDVLTIKLVDLCISQNGTDHHTDRYDLMRRHERLCKLVVRRGQAFHLKLQCNRPYIHGKDAISLIFTVADEEKPSHGAGTLVGIALKDSCSELDGDVEWCAGIEKITGDIIEIHIKAGITAPVTKWKLDIDTKLFEGGSKTYSLPQPFYLLFNPWCKWDQVYMPKTHNLSEYVLSEGTLVFRGTYNRIRPVPWHLGQFQRDILDCAMLVISQIANVSSGNRGDPVKVARALSAAVNYNDDNGIVVGSWEDKYPDGISPTKWTSSVEIMQKYWKKRKPVKYGQCWIFAGVLATAARALGLPSRIVTNYNSAHDRHASLTVDVFVDEDGNRISLDRDDSVWNYHVWTEVWMDRPDLEVGPMGGYGGWQAVDATPQEQSDNQYRCGPASVLAVKLGEIQKPYDHNFLYAEVNADKVYWLYSGPTQPLKLLKKDTYAIGHFISTKAVGEYRREDITNSYKYSEKSTEERDVFLKALRKTSHQFSRYYLNEEFNEVSFDFELRDDIKIGESFSVILRIKNRSLETTHEVSGGLTVETVTYTGKMNDRVKALKFLEEIEPKSTKLVKLDVSFDEYYHKLLPQSAFEISCFVKVRGTDYDYYATDDFRVRKPDIKISFEGDPPVSQTPVTVVVRLLNPLPLPLHKGVFHIEAPGFEKPLILKMPEIPVKAMAEGKFDIIPPWSGRHTIFAKFDSKELDDVDGFLNFEAAPQPEDVLLPENNHDIIARTDVIA</sequence>
<dbReference type="Gene3D" id="3.90.260.10">
    <property type="entry name" value="Transglutaminase-like"/>
    <property type="match status" value="1"/>
</dbReference>
<dbReference type="InterPro" id="IPR002931">
    <property type="entry name" value="Transglutaminase-like"/>
</dbReference>
<dbReference type="AlphaFoldDB" id="A0A336MX03"/>
<organism evidence="10">
    <name type="scientific">Culicoides sonorensis</name>
    <name type="common">Biting midge</name>
    <dbReference type="NCBI Taxonomy" id="179676"/>
    <lineage>
        <taxon>Eukaryota</taxon>
        <taxon>Metazoa</taxon>
        <taxon>Ecdysozoa</taxon>
        <taxon>Arthropoda</taxon>
        <taxon>Hexapoda</taxon>
        <taxon>Insecta</taxon>
        <taxon>Pterygota</taxon>
        <taxon>Neoptera</taxon>
        <taxon>Endopterygota</taxon>
        <taxon>Diptera</taxon>
        <taxon>Nematocera</taxon>
        <taxon>Chironomoidea</taxon>
        <taxon>Ceratopogonidae</taxon>
        <taxon>Ceratopogoninae</taxon>
        <taxon>Culicoides</taxon>
        <taxon>Monoculicoides</taxon>
    </lineage>
</organism>
<evidence type="ECO:0000256" key="6">
    <source>
        <dbReference type="ARBA" id="ARBA00024222"/>
    </source>
</evidence>
<dbReference type="InterPro" id="IPR050779">
    <property type="entry name" value="Transglutaminase"/>
</dbReference>
<dbReference type="GO" id="GO:0003810">
    <property type="term" value="F:protein-glutamine gamma-glutamyltransferase activity"/>
    <property type="evidence" value="ECO:0007669"/>
    <property type="project" value="UniProtKB-EC"/>
</dbReference>
<feature type="domain" description="Transglutaminase-like" evidence="9">
    <location>
        <begin position="370"/>
        <end position="467"/>
    </location>
</feature>
<feature type="binding site" evidence="8">
    <location>
        <position position="504"/>
    </location>
    <ligand>
        <name>Ca(2+)</name>
        <dbReference type="ChEBI" id="CHEBI:29108"/>
    </ligand>
</feature>
<reference evidence="10" key="1">
    <citation type="submission" date="2018-07" db="EMBL/GenBank/DDBJ databases">
        <authorList>
            <person name="Quirk P.G."/>
            <person name="Krulwich T.A."/>
        </authorList>
    </citation>
    <scope>NUCLEOTIDE SEQUENCE</scope>
</reference>
<evidence type="ECO:0000256" key="3">
    <source>
        <dbReference type="ARBA" id="ARBA00022723"/>
    </source>
</evidence>
<keyword evidence="2" id="KW-0808">Transferase</keyword>
<gene>
    <name evidence="10" type="primary">CSON008779</name>
</gene>
<dbReference type="InterPro" id="IPR023608">
    <property type="entry name" value="Transglutaminase_animal"/>
</dbReference>
<evidence type="ECO:0000256" key="5">
    <source>
        <dbReference type="ARBA" id="ARBA00023315"/>
    </source>
</evidence>
<dbReference type="SMART" id="SM00460">
    <property type="entry name" value="TGc"/>
    <property type="match status" value="1"/>
</dbReference>
<dbReference type="FunFam" id="2.60.40.10:FF:002167">
    <property type="entry name" value="Transglutaminase, isoform B"/>
    <property type="match status" value="1"/>
</dbReference>
<feature type="active site" evidence="7">
    <location>
        <position position="378"/>
    </location>
</feature>
<feature type="binding site" evidence="8">
    <location>
        <position position="554"/>
    </location>
    <ligand>
        <name>Ca(2+)</name>
        <dbReference type="ChEBI" id="CHEBI:29108"/>
    </ligand>
</feature>
<dbReference type="GO" id="GO:0046872">
    <property type="term" value="F:metal ion binding"/>
    <property type="evidence" value="ECO:0007669"/>
    <property type="project" value="UniProtKB-KW"/>
</dbReference>
<feature type="binding site" evidence="8">
    <location>
        <position position="559"/>
    </location>
    <ligand>
        <name>Ca(2+)</name>
        <dbReference type="ChEBI" id="CHEBI:29108"/>
    </ligand>
</feature>
<dbReference type="PIRSF" id="PIRSF000459">
    <property type="entry name" value="TGM_EBP42"/>
    <property type="match status" value="1"/>
</dbReference>
<feature type="active site" evidence="7">
    <location>
        <position position="464"/>
    </location>
</feature>
<comment type="similarity">
    <text evidence="1">Belongs to the transglutaminase superfamily. Transglutaminase family.</text>
</comment>
<evidence type="ECO:0000256" key="1">
    <source>
        <dbReference type="ARBA" id="ARBA00005968"/>
    </source>
</evidence>
<evidence type="ECO:0000256" key="4">
    <source>
        <dbReference type="ARBA" id="ARBA00022837"/>
    </source>
</evidence>
<dbReference type="PANTHER" id="PTHR11590">
    <property type="entry name" value="PROTEIN-GLUTAMINE GAMMA-GLUTAMYLTRANSFERASE"/>
    <property type="match status" value="1"/>
</dbReference>
<evidence type="ECO:0000256" key="8">
    <source>
        <dbReference type="PIRSR" id="PIRSR000459-2"/>
    </source>
</evidence>
<dbReference type="InterPro" id="IPR014756">
    <property type="entry name" value="Ig_E-set"/>
</dbReference>
<accession>A0A336MX03</accession>
<dbReference type="InterPro" id="IPR036985">
    <property type="entry name" value="Transglutaminase-like_sf"/>
</dbReference>
<dbReference type="EMBL" id="UFQT01003367">
    <property type="protein sequence ID" value="SSX34922.1"/>
    <property type="molecule type" value="Genomic_DNA"/>
</dbReference>
<dbReference type="OMA" id="WKYSQFE"/>
<feature type="active site" evidence="7">
    <location>
        <position position="437"/>
    </location>
</feature>
<dbReference type="EC" id="2.3.2.13" evidence="6"/>
<dbReference type="InterPro" id="IPR008958">
    <property type="entry name" value="Transglutaminase_C"/>
</dbReference>
<dbReference type="InterPro" id="IPR036238">
    <property type="entry name" value="Transglutaminase_C_sf"/>
</dbReference>
<evidence type="ECO:0000259" key="9">
    <source>
        <dbReference type="SMART" id="SM00460"/>
    </source>
</evidence>
<dbReference type="SUPFAM" id="SSF54001">
    <property type="entry name" value="Cysteine proteinases"/>
    <property type="match status" value="1"/>
</dbReference>
<dbReference type="SUPFAM" id="SSF81296">
    <property type="entry name" value="E set domains"/>
    <property type="match status" value="1"/>
</dbReference>
<dbReference type="SUPFAM" id="SSF49309">
    <property type="entry name" value="Transglutaminase, two C-terminal domains"/>
    <property type="match status" value="2"/>
</dbReference>
<evidence type="ECO:0000256" key="7">
    <source>
        <dbReference type="PIRSR" id="PIRSR000459-1"/>
    </source>
</evidence>
<dbReference type="Pfam" id="PF00868">
    <property type="entry name" value="Transglut_N"/>
    <property type="match status" value="1"/>
</dbReference>
<evidence type="ECO:0000313" key="10">
    <source>
        <dbReference type="EMBL" id="SSX34922.1"/>
    </source>
</evidence>
<dbReference type="Pfam" id="PF00927">
    <property type="entry name" value="Transglut_C"/>
    <property type="match status" value="1"/>
</dbReference>